<feature type="transmembrane region" description="Helical" evidence="5">
    <location>
        <begin position="231"/>
        <end position="251"/>
    </location>
</feature>
<keyword evidence="4 5" id="KW-0472">Membrane</keyword>
<gene>
    <name evidence="6" type="ORF">AOQ84DRAFT_368840</name>
</gene>
<evidence type="ECO:0000256" key="2">
    <source>
        <dbReference type="ARBA" id="ARBA00022692"/>
    </source>
</evidence>
<dbReference type="Proteomes" id="UP000250140">
    <property type="component" value="Unassembled WGS sequence"/>
</dbReference>
<evidence type="ECO:0000256" key="1">
    <source>
        <dbReference type="ARBA" id="ARBA00004141"/>
    </source>
</evidence>
<keyword evidence="7" id="KW-1185">Reference proteome</keyword>
<dbReference type="EMBL" id="KV750858">
    <property type="protein sequence ID" value="OCL02880.1"/>
    <property type="molecule type" value="Genomic_DNA"/>
</dbReference>
<dbReference type="GO" id="GO:0016020">
    <property type="term" value="C:membrane"/>
    <property type="evidence" value="ECO:0007669"/>
    <property type="project" value="UniProtKB-SubCell"/>
</dbReference>
<dbReference type="AlphaFoldDB" id="A0A8E2EQQ7"/>
<dbReference type="PANTHER" id="PTHR16201">
    <property type="entry name" value="SEVEN TRANSMEMBRANE PROTEIN 1-RELATED"/>
    <property type="match status" value="1"/>
</dbReference>
<sequence>MAPQTSIPPVRTLHEKPNPISHADISTWKAANILGCMSTWKRSKRLQLLTPLGTMKVLLIPQIWHNWRLKKTDGLPGLMIMLWASCAVPFGVYSIVQNFNIPIQVQPQCFGLLCLVCWGQTLVYHDGWRTWTASLITIVIAIGFAVVEATLILALRGPYSKGVSWPLTMIGIIASVILAAGLIPPYFELAKRGGRVVGINFIFLTVDWFGAFFSLMALIAQNTFDYLGGTLYIVCLFLEIGIFSSQFIWLYRTRRVRHAAKKAGKTYDEYMAATSDVSRPNTAGSADIVDRIPSASFETIATLEKCKFKSNITGAGPSFDPSDHNVVDLEKGIRGADMMTGRQTGRA</sequence>
<proteinExistence type="predicted"/>
<reference evidence="6 7" key="1">
    <citation type="journal article" date="2016" name="Nat. Commun.">
        <title>Ectomycorrhizal ecology is imprinted in the genome of the dominant symbiotic fungus Cenococcum geophilum.</title>
        <authorList>
            <consortium name="DOE Joint Genome Institute"/>
            <person name="Peter M."/>
            <person name="Kohler A."/>
            <person name="Ohm R.A."/>
            <person name="Kuo A."/>
            <person name="Krutzmann J."/>
            <person name="Morin E."/>
            <person name="Arend M."/>
            <person name="Barry K.W."/>
            <person name="Binder M."/>
            <person name="Choi C."/>
            <person name="Clum A."/>
            <person name="Copeland A."/>
            <person name="Grisel N."/>
            <person name="Haridas S."/>
            <person name="Kipfer T."/>
            <person name="LaButti K."/>
            <person name="Lindquist E."/>
            <person name="Lipzen A."/>
            <person name="Maire R."/>
            <person name="Meier B."/>
            <person name="Mihaltcheva S."/>
            <person name="Molinier V."/>
            <person name="Murat C."/>
            <person name="Poggeler S."/>
            <person name="Quandt C.A."/>
            <person name="Sperisen C."/>
            <person name="Tritt A."/>
            <person name="Tisserant E."/>
            <person name="Crous P.W."/>
            <person name="Henrissat B."/>
            <person name="Nehls U."/>
            <person name="Egli S."/>
            <person name="Spatafora J.W."/>
            <person name="Grigoriev I.V."/>
            <person name="Martin F.M."/>
        </authorList>
    </citation>
    <scope>NUCLEOTIDE SEQUENCE [LARGE SCALE GENOMIC DNA]</scope>
    <source>
        <strain evidence="6 7">CBS 207.34</strain>
    </source>
</reference>
<dbReference type="Pfam" id="PF04193">
    <property type="entry name" value="PQ-loop"/>
    <property type="match status" value="1"/>
</dbReference>
<dbReference type="InterPro" id="IPR051415">
    <property type="entry name" value="LAAT-1"/>
</dbReference>
<dbReference type="Gene3D" id="1.20.1280.290">
    <property type="match status" value="1"/>
</dbReference>
<accession>A0A8E2EQQ7</accession>
<keyword evidence="3 5" id="KW-1133">Transmembrane helix</keyword>
<organism evidence="6 7">
    <name type="scientific">Glonium stellatum</name>
    <dbReference type="NCBI Taxonomy" id="574774"/>
    <lineage>
        <taxon>Eukaryota</taxon>
        <taxon>Fungi</taxon>
        <taxon>Dikarya</taxon>
        <taxon>Ascomycota</taxon>
        <taxon>Pezizomycotina</taxon>
        <taxon>Dothideomycetes</taxon>
        <taxon>Pleosporomycetidae</taxon>
        <taxon>Gloniales</taxon>
        <taxon>Gloniaceae</taxon>
        <taxon>Glonium</taxon>
    </lineage>
</organism>
<protein>
    <submittedName>
        <fullName evidence="6">Uncharacterized protein</fullName>
    </submittedName>
</protein>
<feature type="transmembrane region" description="Helical" evidence="5">
    <location>
        <begin position="167"/>
        <end position="187"/>
    </location>
</feature>
<keyword evidence="2 5" id="KW-0812">Transmembrane</keyword>
<evidence type="ECO:0000256" key="5">
    <source>
        <dbReference type="SAM" id="Phobius"/>
    </source>
</evidence>
<dbReference type="PANTHER" id="PTHR16201:SF37">
    <property type="entry name" value="PQ-LOOP REPEAT-CONTAINING PROTEIN"/>
    <property type="match status" value="1"/>
</dbReference>
<dbReference type="InterPro" id="IPR006603">
    <property type="entry name" value="PQ-loop_rpt"/>
</dbReference>
<comment type="subcellular location">
    <subcellularLocation>
        <location evidence="1">Membrane</location>
        <topology evidence="1">Multi-pass membrane protein</topology>
    </subcellularLocation>
</comment>
<dbReference type="SMART" id="SM00679">
    <property type="entry name" value="CTNS"/>
    <property type="match status" value="2"/>
</dbReference>
<name>A0A8E2EQQ7_9PEZI</name>
<evidence type="ECO:0000313" key="6">
    <source>
        <dbReference type="EMBL" id="OCL02880.1"/>
    </source>
</evidence>
<dbReference type="OrthoDB" id="407617at2759"/>
<feature type="transmembrane region" description="Helical" evidence="5">
    <location>
        <begin position="199"/>
        <end position="219"/>
    </location>
</feature>
<evidence type="ECO:0000313" key="7">
    <source>
        <dbReference type="Proteomes" id="UP000250140"/>
    </source>
</evidence>
<feature type="transmembrane region" description="Helical" evidence="5">
    <location>
        <begin position="76"/>
        <end position="96"/>
    </location>
</feature>
<feature type="transmembrane region" description="Helical" evidence="5">
    <location>
        <begin position="131"/>
        <end position="155"/>
    </location>
</feature>
<evidence type="ECO:0000256" key="4">
    <source>
        <dbReference type="ARBA" id="ARBA00023136"/>
    </source>
</evidence>
<evidence type="ECO:0000256" key="3">
    <source>
        <dbReference type="ARBA" id="ARBA00022989"/>
    </source>
</evidence>